<dbReference type="PANTHER" id="PTHR45228">
    <property type="entry name" value="CYCLIC DI-GMP PHOSPHODIESTERASE TM_0186-RELATED"/>
    <property type="match status" value="1"/>
</dbReference>
<dbReference type="AlphaFoldDB" id="A0A1G6KVU8"/>
<keyword evidence="5" id="KW-1185">Reference proteome</keyword>
<dbReference type="Gene3D" id="1.10.3210.10">
    <property type="entry name" value="Hypothetical protein af1432"/>
    <property type="match status" value="1"/>
</dbReference>
<feature type="coiled-coil region" evidence="1">
    <location>
        <begin position="236"/>
        <end position="263"/>
    </location>
</feature>
<gene>
    <name evidence="4" type="ORF">SAMN04488588_0909</name>
</gene>
<dbReference type="PANTHER" id="PTHR45228:SF8">
    <property type="entry name" value="TWO-COMPONENT RESPONSE REGULATOR-RELATED"/>
    <property type="match status" value="1"/>
</dbReference>
<accession>A0A1G6KVU8</accession>
<evidence type="ECO:0000313" key="5">
    <source>
        <dbReference type="Proteomes" id="UP000199322"/>
    </source>
</evidence>
<feature type="domain" description="HD-GYP" evidence="3">
    <location>
        <begin position="339"/>
        <end position="538"/>
    </location>
</feature>
<dbReference type="InterPro" id="IPR037522">
    <property type="entry name" value="HD_GYP_dom"/>
</dbReference>
<feature type="transmembrane region" description="Helical" evidence="2">
    <location>
        <begin position="206"/>
        <end position="226"/>
    </location>
</feature>
<dbReference type="EMBL" id="FMYV01000003">
    <property type="protein sequence ID" value="SDC35104.1"/>
    <property type="molecule type" value="Genomic_DNA"/>
</dbReference>
<proteinExistence type="predicted"/>
<evidence type="ECO:0000256" key="2">
    <source>
        <dbReference type="SAM" id="Phobius"/>
    </source>
</evidence>
<dbReference type="PROSITE" id="PS51832">
    <property type="entry name" value="HD_GYP"/>
    <property type="match status" value="1"/>
</dbReference>
<dbReference type="Pfam" id="PF13487">
    <property type="entry name" value="HD_5"/>
    <property type="match status" value="1"/>
</dbReference>
<keyword evidence="1" id="KW-0175">Coiled coil</keyword>
<keyword evidence="2" id="KW-1133">Transmembrane helix</keyword>
<keyword evidence="2" id="KW-0472">Membrane</keyword>
<dbReference type="InterPro" id="IPR052020">
    <property type="entry name" value="Cyclic_di-GMP/3'3'-cGAMP_PDE"/>
</dbReference>
<protein>
    <submittedName>
        <fullName evidence="4">HD domain-containing protein</fullName>
    </submittedName>
</protein>
<dbReference type="RefSeq" id="WP_218119792.1">
    <property type="nucleotide sequence ID" value="NZ_FMYV01000003.1"/>
</dbReference>
<name>A0A1G6KVU8_9BACT</name>
<dbReference type="CDD" id="cd00077">
    <property type="entry name" value="HDc"/>
    <property type="match status" value="1"/>
</dbReference>
<evidence type="ECO:0000256" key="1">
    <source>
        <dbReference type="SAM" id="Coils"/>
    </source>
</evidence>
<dbReference type="SMART" id="SM00471">
    <property type="entry name" value="HDc"/>
    <property type="match status" value="1"/>
</dbReference>
<dbReference type="SUPFAM" id="SSF109604">
    <property type="entry name" value="HD-domain/PDEase-like"/>
    <property type="match status" value="1"/>
</dbReference>
<keyword evidence="2" id="KW-0812">Transmembrane</keyword>
<dbReference type="Proteomes" id="UP000199322">
    <property type="component" value="Unassembled WGS sequence"/>
</dbReference>
<dbReference type="STRING" id="28234.SAMN04488588_0909"/>
<evidence type="ECO:0000313" key="4">
    <source>
        <dbReference type="EMBL" id="SDC35104.1"/>
    </source>
</evidence>
<organism evidence="4 5">
    <name type="scientific">Geotoga petraea</name>
    <dbReference type="NCBI Taxonomy" id="28234"/>
    <lineage>
        <taxon>Bacteria</taxon>
        <taxon>Thermotogati</taxon>
        <taxon>Thermotogota</taxon>
        <taxon>Thermotogae</taxon>
        <taxon>Petrotogales</taxon>
        <taxon>Petrotogaceae</taxon>
        <taxon>Geotoga</taxon>
    </lineage>
</organism>
<dbReference type="InterPro" id="IPR003607">
    <property type="entry name" value="HD/PDEase_dom"/>
</dbReference>
<feature type="transmembrane region" description="Helical" evidence="2">
    <location>
        <begin position="20"/>
        <end position="40"/>
    </location>
</feature>
<sequence>MKFKQIFKRTVRNISLQNYFLVAAIIIFWGLVLAIFSTTLSTVSSNNLENFEKTVEDYRQKLSSAKKYSEYKSLESFFSEVYFYDLNMNIIKTIPNNLEEKKIDPFTFNGNDYYLYSNKDEIYLASRFSDGYSLSKIKMESLKLNNESVLFSSFDKNGRILTNGIFKKNMKYNDINHLTFSDFNFYLNDKNSYGGIKVVTSLNITLQVYFLFIASIITLAMIIWNLNSKKKTVKLLQNFEDEYEDMIESIEILLNELRLLDDQSMKIIPEVQFDSILEKIKNKNYEFQELKELREVEELAVREFIELIENLSASYEEISSSNDELENLYKELELTYNKLEGSYIAFSKKLSKIAEKYDDITGKHIERVADYSKLIAEKLGKDSFFTNNIFYYSPLHDLGKLMIDKKILNKEGRLTIDEYEEMKKHTLYAAEILDEDDEFSFAKNIALYHHEKFDGSGYPYGLSGENIPLEARIVALADVYDSLRSKRTYKPALSHEEAYKIIVEGDIKTQPTHFDPKILKIFKENHLEFKSIYEIYEKN</sequence>
<reference evidence="4 5" key="1">
    <citation type="submission" date="2016-10" db="EMBL/GenBank/DDBJ databases">
        <authorList>
            <person name="de Groot N.N."/>
        </authorList>
    </citation>
    <scope>NUCLEOTIDE SEQUENCE [LARGE SCALE GENOMIC DNA]</scope>
    <source>
        <strain evidence="4 5">WG14</strain>
    </source>
</reference>
<feature type="coiled-coil region" evidence="1">
    <location>
        <begin position="308"/>
        <end position="342"/>
    </location>
</feature>
<evidence type="ECO:0000259" key="3">
    <source>
        <dbReference type="PROSITE" id="PS51832"/>
    </source>
</evidence>